<dbReference type="EMBL" id="RBIN01000006">
    <property type="protein sequence ID" value="RKR02382.1"/>
    <property type="molecule type" value="Genomic_DNA"/>
</dbReference>
<accession>A0A420WV15</accession>
<proteinExistence type="predicted"/>
<keyword evidence="2" id="KW-1185">Reference proteome</keyword>
<protein>
    <submittedName>
        <fullName evidence="1">Uncharacterized protein</fullName>
    </submittedName>
</protein>
<dbReference type="AlphaFoldDB" id="A0A420WV15"/>
<evidence type="ECO:0000313" key="2">
    <source>
        <dbReference type="Proteomes" id="UP000281975"/>
    </source>
</evidence>
<feature type="non-terminal residue" evidence="1">
    <location>
        <position position="1"/>
    </location>
</feature>
<name>A0A420WV15_9GAMM</name>
<sequence>HRVARSGGDRVARFYPADGDQAAAAGFMQRFLNQVNALFTDRDPPAAIRRLMREEGIALHITPAPSSGGPAADS</sequence>
<organism evidence="1 2">
    <name type="scientific">Kushneria sinocarnis</name>
    <dbReference type="NCBI Taxonomy" id="595502"/>
    <lineage>
        <taxon>Bacteria</taxon>
        <taxon>Pseudomonadati</taxon>
        <taxon>Pseudomonadota</taxon>
        <taxon>Gammaproteobacteria</taxon>
        <taxon>Oceanospirillales</taxon>
        <taxon>Halomonadaceae</taxon>
        <taxon>Kushneria</taxon>
    </lineage>
</organism>
<dbReference type="Proteomes" id="UP000281975">
    <property type="component" value="Unassembled WGS sequence"/>
</dbReference>
<reference evidence="1 2" key="1">
    <citation type="submission" date="2018-10" db="EMBL/GenBank/DDBJ databases">
        <title>Genomic Encyclopedia of Type Strains, Phase IV (KMG-IV): sequencing the most valuable type-strain genomes for metagenomic binning, comparative biology and taxonomic classification.</title>
        <authorList>
            <person name="Goeker M."/>
        </authorList>
    </citation>
    <scope>NUCLEOTIDE SEQUENCE [LARGE SCALE GENOMIC DNA]</scope>
    <source>
        <strain evidence="1 2">DSM 23229</strain>
    </source>
</reference>
<evidence type="ECO:0000313" key="1">
    <source>
        <dbReference type="EMBL" id="RKR02382.1"/>
    </source>
</evidence>
<comment type="caution">
    <text evidence="1">The sequence shown here is derived from an EMBL/GenBank/DDBJ whole genome shotgun (WGS) entry which is preliminary data.</text>
</comment>
<gene>
    <name evidence="1" type="ORF">C7446_2092</name>
</gene>